<dbReference type="AlphaFoldDB" id="A0A6P8BM48"/>
<organism evidence="2 3">
    <name type="scientific">Pyricularia grisea</name>
    <name type="common">Crabgrass-specific blast fungus</name>
    <name type="synonym">Magnaporthe grisea</name>
    <dbReference type="NCBI Taxonomy" id="148305"/>
    <lineage>
        <taxon>Eukaryota</taxon>
        <taxon>Fungi</taxon>
        <taxon>Dikarya</taxon>
        <taxon>Ascomycota</taxon>
        <taxon>Pezizomycotina</taxon>
        <taxon>Sordariomycetes</taxon>
        <taxon>Sordariomycetidae</taxon>
        <taxon>Magnaporthales</taxon>
        <taxon>Pyriculariaceae</taxon>
        <taxon>Pyricularia</taxon>
    </lineage>
</organism>
<proteinExistence type="predicted"/>
<evidence type="ECO:0000313" key="3">
    <source>
        <dbReference type="RefSeq" id="XP_030988310.1"/>
    </source>
</evidence>
<dbReference type="RefSeq" id="XP_030988310.1">
    <property type="nucleotide sequence ID" value="XM_031120963.1"/>
</dbReference>
<accession>A0A6P8BM48</accession>
<feature type="compositionally biased region" description="Basic residues" evidence="1">
    <location>
        <begin position="34"/>
        <end position="52"/>
    </location>
</feature>
<evidence type="ECO:0000256" key="1">
    <source>
        <dbReference type="SAM" id="MobiDB-lite"/>
    </source>
</evidence>
<sequence>METRLFGNASRDEADRPGYYGKTLLRGVANRKNAAPRKQKLNKTNYKSRSKPTHLSPGASLYDISNPLPFGRQLLPKRLAPHQLHGGFSSRHVDLSIVLFDHGQRHGEQVGLDAAFQRKI</sequence>
<name>A0A6P8BM48_PYRGI</name>
<dbReference type="KEGG" id="pgri:PgNI_00886"/>
<reference evidence="3" key="1">
    <citation type="journal article" date="2019" name="Mol. Biol. Evol.">
        <title>Blast fungal genomes show frequent chromosomal changes, gene gains and losses, and effector gene turnover.</title>
        <authorList>
            <person name="Gomez Luciano L.B."/>
            <person name="Jason Tsai I."/>
            <person name="Chuma I."/>
            <person name="Tosa Y."/>
            <person name="Chen Y.H."/>
            <person name="Li J.Y."/>
            <person name="Li M.Y."/>
            <person name="Jade Lu M.Y."/>
            <person name="Nakayashiki H."/>
            <person name="Li W.H."/>
        </authorList>
    </citation>
    <scope>NUCLEOTIDE SEQUENCE</scope>
    <source>
        <strain evidence="3">NI907</strain>
    </source>
</reference>
<reference evidence="3" key="3">
    <citation type="submission" date="2025-08" db="UniProtKB">
        <authorList>
            <consortium name="RefSeq"/>
        </authorList>
    </citation>
    <scope>IDENTIFICATION</scope>
    <source>
        <strain evidence="3">NI907</strain>
    </source>
</reference>
<protein>
    <submittedName>
        <fullName evidence="3">Uncharacterized protein</fullName>
    </submittedName>
</protein>
<keyword evidence="2" id="KW-1185">Reference proteome</keyword>
<feature type="region of interest" description="Disordered" evidence="1">
    <location>
        <begin position="29"/>
        <end position="62"/>
    </location>
</feature>
<gene>
    <name evidence="3" type="ORF">PgNI_00886</name>
</gene>
<evidence type="ECO:0000313" key="2">
    <source>
        <dbReference type="Proteomes" id="UP000515153"/>
    </source>
</evidence>
<feature type="region of interest" description="Disordered" evidence="1">
    <location>
        <begin position="1"/>
        <end position="20"/>
    </location>
</feature>
<reference evidence="3" key="2">
    <citation type="submission" date="2019-10" db="EMBL/GenBank/DDBJ databases">
        <authorList>
            <consortium name="NCBI Genome Project"/>
        </authorList>
    </citation>
    <scope>NUCLEOTIDE SEQUENCE</scope>
    <source>
        <strain evidence="3">NI907</strain>
    </source>
</reference>
<dbReference type="Proteomes" id="UP000515153">
    <property type="component" value="Unplaced"/>
</dbReference>
<dbReference type="GeneID" id="41955877"/>